<keyword evidence="5" id="KW-1185">Reference proteome</keyword>
<dbReference type="InterPro" id="IPR050955">
    <property type="entry name" value="Plant_Biomass_Hydrol_Est"/>
</dbReference>
<comment type="caution">
    <text evidence="4">The sequence shown here is derived from an EMBL/GenBank/DDBJ whole genome shotgun (WGS) entry which is preliminary data.</text>
</comment>
<dbReference type="InterPro" id="IPR029058">
    <property type="entry name" value="AB_hydrolase_fold"/>
</dbReference>
<protein>
    <submittedName>
        <fullName evidence="4">Esterase</fullName>
    </submittedName>
</protein>
<feature type="region of interest" description="Disordered" evidence="3">
    <location>
        <begin position="37"/>
        <end position="68"/>
    </location>
</feature>
<reference evidence="5" key="1">
    <citation type="submission" date="2019-03" db="EMBL/GenBank/DDBJ databases">
        <title>Aquabacterium pictum sp.nov., the first bacteriochlorophyll a-containing freshwater bacterium in the genus Aquabacterium of the class Betaproteobacteria.</title>
        <authorList>
            <person name="Hirose S."/>
            <person name="Tank M."/>
            <person name="Hara E."/>
            <person name="Tamaki H."/>
            <person name="Takaichi S."/>
            <person name="Haruta S."/>
            <person name="Hanada S."/>
        </authorList>
    </citation>
    <scope>NUCLEOTIDE SEQUENCE [LARGE SCALE GENOMIC DNA]</scope>
    <source>
        <strain evidence="5">W35</strain>
    </source>
</reference>
<organism evidence="4 5">
    <name type="scientific">Pseudaquabacterium pictum</name>
    <dbReference type="NCBI Taxonomy" id="2315236"/>
    <lineage>
        <taxon>Bacteria</taxon>
        <taxon>Pseudomonadati</taxon>
        <taxon>Pseudomonadota</taxon>
        <taxon>Betaproteobacteria</taxon>
        <taxon>Burkholderiales</taxon>
        <taxon>Sphaerotilaceae</taxon>
        <taxon>Pseudaquabacterium</taxon>
    </lineage>
</organism>
<evidence type="ECO:0000256" key="3">
    <source>
        <dbReference type="SAM" id="MobiDB-lite"/>
    </source>
</evidence>
<dbReference type="RefSeq" id="WP_137733555.1">
    <property type="nucleotide sequence ID" value="NZ_BJCL01000007.1"/>
</dbReference>
<evidence type="ECO:0000256" key="1">
    <source>
        <dbReference type="ARBA" id="ARBA00022729"/>
    </source>
</evidence>
<dbReference type="PANTHER" id="PTHR43037">
    <property type="entry name" value="UNNAMED PRODUCT-RELATED"/>
    <property type="match status" value="1"/>
</dbReference>
<dbReference type="Gene3D" id="3.40.50.1820">
    <property type="entry name" value="alpha/beta hydrolase"/>
    <property type="match status" value="1"/>
</dbReference>
<dbReference type="EMBL" id="BJCL01000007">
    <property type="protein sequence ID" value="GCL63811.1"/>
    <property type="molecule type" value="Genomic_DNA"/>
</dbReference>
<dbReference type="GO" id="GO:0005576">
    <property type="term" value="C:extracellular region"/>
    <property type="evidence" value="ECO:0007669"/>
    <property type="project" value="InterPro"/>
</dbReference>
<dbReference type="AlphaFoldDB" id="A0A480AQY9"/>
<dbReference type="OrthoDB" id="9767239at2"/>
<dbReference type="InterPro" id="IPR010126">
    <property type="entry name" value="Esterase_phb"/>
</dbReference>
<keyword evidence="1" id="KW-0732">Signal</keyword>
<keyword evidence="2" id="KW-0378">Hydrolase</keyword>
<evidence type="ECO:0000313" key="4">
    <source>
        <dbReference type="EMBL" id="GCL63811.1"/>
    </source>
</evidence>
<dbReference type="Proteomes" id="UP000301751">
    <property type="component" value="Unassembled WGS sequence"/>
</dbReference>
<accession>A0A480AQY9</accession>
<dbReference type="GO" id="GO:0016787">
    <property type="term" value="F:hydrolase activity"/>
    <property type="evidence" value="ECO:0007669"/>
    <property type="project" value="UniProtKB-KW"/>
</dbReference>
<dbReference type="Pfam" id="PF10503">
    <property type="entry name" value="Esterase_PHB"/>
    <property type="match status" value="1"/>
</dbReference>
<dbReference type="PANTHER" id="PTHR43037:SF1">
    <property type="entry name" value="BLL1128 PROTEIN"/>
    <property type="match status" value="1"/>
</dbReference>
<evidence type="ECO:0000256" key="2">
    <source>
        <dbReference type="ARBA" id="ARBA00022801"/>
    </source>
</evidence>
<proteinExistence type="predicted"/>
<dbReference type="NCBIfam" id="TIGR01840">
    <property type="entry name" value="esterase_phb"/>
    <property type="match status" value="1"/>
</dbReference>
<gene>
    <name evidence="4" type="ORF">AQPW35_28920</name>
</gene>
<evidence type="ECO:0000313" key="5">
    <source>
        <dbReference type="Proteomes" id="UP000301751"/>
    </source>
</evidence>
<sequence>MKRPRRPAWARSLNRSFATLGRQALKAGQAALLQAMATPAKPARRPAAKRGVAKRAAAKRVPTRPRAATAVGSWRPGLALGPGGARRWRLYSPPGLRTGERLPLLVLLHGCTQDADSFAASTRMNRLAAQQRFLVLYPEQDRLANAQGCWNWFDTDRGRAQAEADLVLQAIDQVCGLLGGDRQRVVLAGLSAGASLAALLAVRHPDRFSGVVMHSGIPPGTAHSTLTALRAMQGRRSPAAMAAMPATGWPALLVLHGSADGVVAPANGAAAAQAWATAAGALPGATRRVQRGQRHAMLVTDYKRRGRTVATLALVQGLAHAWSGGAASQPFSDPAGPDASRLVWAFAQKQFALNPSVLRAA</sequence>
<name>A0A480AQY9_9BURK</name>
<dbReference type="SUPFAM" id="SSF53474">
    <property type="entry name" value="alpha/beta-Hydrolases"/>
    <property type="match status" value="1"/>
</dbReference>
<feature type="compositionally biased region" description="Basic residues" evidence="3">
    <location>
        <begin position="42"/>
        <end position="63"/>
    </location>
</feature>